<feature type="domain" description="EamA" evidence="2">
    <location>
        <begin position="109"/>
        <end position="243"/>
    </location>
</feature>
<comment type="caution">
    <text evidence="3">The sequence shown here is derived from an EMBL/GenBank/DDBJ whole genome shotgun (WGS) entry which is preliminary data.</text>
</comment>
<feature type="transmembrane region" description="Helical" evidence="1">
    <location>
        <begin position="202"/>
        <end position="226"/>
    </location>
</feature>
<evidence type="ECO:0000256" key="1">
    <source>
        <dbReference type="SAM" id="Phobius"/>
    </source>
</evidence>
<dbReference type="InterPro" id="IPR000620">
    <property type="entry name" value="EamA_dom"/>
</dbReference>
<evidence type="ECO:0000313" key="4">
    <source>
        <dbReference type="Proteomes" id="UP001623559"/>
    </source>
</evidence>
<feature type="transmembrane region" description="Helical" evidence="1">
    <location>
        <begin position="108"/>
        <end position="127"/>
    </location>
</feature>
<proteinExistence type="predicted"/>
<evidence type="ECO:0000313" key="3">
    <source>
        <dbReference type="EMBL" id="MFL0206503.1"/>
    </source>
</evidence>
<reference evidence="3 4" key="1">
    <citation type="submission" date="2024-07" db="EMBL/GenBank/DDBJ databases">
        <authorList>
            <person name="Pitt A."/>
            <person name="Hahn M.W."/>
        </authorList>
    </citation>
    <scope>NUCLEOTIDE SEQUENCE [LARGE SCALE GENOMIC DNA]</scope>
    <source>
        <strain evidence="3 4">2-AUSEE-184A6</strain>
    </source>
</reference>
<feature type="transmembrane region" description="Helical" evidence="1">
    <location>
        <begin position="232"/>
        <end position="250"/>
    </location>
</feature>
<dbReference type="RefSeq" id="WP_406778078.1">
    <property type="nucleotide sequence ID" value="NZ_JBEWZG010000002.1"/>
</dbReference>
<protein>
    <submittedName>
        <fullName evidence="3">EamA family transporter</fullName>
    </submittedName>
</protein>
<feature type="transmembrane region" description="Helical" evidence="1">
    <location>
        <begin position="85"/>
        <end position="102"/>
    </location>
</feature>
<organism evidence="3 4">
    <name type="scientific">Aquirufa novilacunae</name>
    <dbReference type="NCBI Taxonomy" id="3139305"/>
    <lineage>
        <taxon>Bacteria</taxon>
        <taxon>Pseudomonadati</taxon>
        <taxon>Bacteroidota</taxon>
        <taxon>Cytophagia</taxon>
        <taxon>Cytophagales</taxon>
        <taxon>Flectobacillaceae</taxon>
        <taxon>Aquirufa</taxon>
    </lineage>
</organism>
<evidence type="ECO:0000259" key="2">
    <source>
        <dbReference type="Pfam" id="PF00892"/>
    </source>
</evidence>
<keyword evidence="1" id="KW-0472">Membrane</keyword>
<dbReference type="EMBL" id="JBEWZG010000002">
    <property type="protein sequence ID" value="MFL0206503.1"/>
    <property type="molecule type" value="Genomic_DNA"/>
</dbReference>
<dbReference type="Proteomes" id="UP001623559">
    <property type="component" value="Unassembled WGS sequence"/>
</dbReference>
<feature type="transmembrane region" description="Helical" evidence="1">
    <location>
        <begin position="174"/>
        <end position="190"/>
    </location>
</feature>
<keyword evidence="1" id="KW-1133">Transmembrane helix</keyword>
<dbReference type="Pfam" id="PF00892">
    <property type="entry name" value="EamA"/>
    <property type="match status" value="1"/>
</dbReference>
<feature type="transmembrane region" description="Helical" evidence="1">
    <location>
        <begin position="139"/>
        <end position="162"/>
    </location>
</feature>
<keyword evidence="1" id="KW-0812">Transmembrane</keyword>
<accession>A0ABW8SWL5</accession>
<sequence length="260" mass="28183">MFFRCVIAAAGLGLMLVAAKKSFRVPASVLKIWLLNGAFVALHWLLFFGAAKVSTVAMCLAGLSTQTFWTSILEPIAQKKPIAKIEVFLGILVVIALGIIFSVEPGQWIGLVMGIGAGYFGALFSVINGNYTHTHDPKLITVYEMLAAGFITGAVWLSGLLVGSPGFVPIGLDWLWIGILAVVCTVYAYTETIHLYKVFSVFSINLVITLEPVYGILLAVFIFGQKEVMQPAFYWGTSLLVLTVMAHPFLSRSDSRDGVA</sequence>
<name>A0ABW8SWL5_9BACT</name>
<gene>
    <name evidence="3" type="ORF">V7S74_07080</name>
</gene>